<feature type="region of interest" description="Disordered" evidence="1">
    <location>
        <begin position="175"/>
        <end position="210"/>
    </location>
</feature>
<evidence type="ECO:0000256" key="1">
    <source>
        <dbReference type="SAM" id="MobiDB-lite"/>
    </source>
</evidence>
<name>A0A4D9DZR4_9SAUR</name>
<sequence>MPLPPHLPRSVGNTSPAHFAWCSPGSSLPMCTWSYTPQPAPKPQQDPALLAQASPHAVAALLAAGIAIVPSWLCSSPLTLHWSACASHRCASVPGPSRLEQLFLELALSQAPQEQPLTTSPEGLGGQVKMQPPRPEGHWLDFRAALQPCMFVPAMPRPVPQTGCDTSPCYCAGQQALAPSPQPERRHSRLGARSPVGSRAPPGPAESAQS</sequence>
<protein>
    <submittedName>
        <fullName evidence="2">Coatomer subunit beta</fullName>
    </submittedName>
</protein>
<comment type="caution">
    <text evidence="2">The sequence shown here is derived from an EMBL/GenBank/DDBJ whole genome shotgun (WGS) entry which is preliminary data.</text>
</comment>
<dbReference type="AlphaFoldDB" id="A0A4D9DZR4"/>
<dbReference type="Proteomes" id="UP000297703">
    <property type="component" value="Unassembled WGS sequence"/>
</dbReference>
<evidence type="ECO:0000313" key="2">
    <source>
        <dbReference type="EMBL" id="TFK01965.1"/>
    </source>
</evidence>
<organism evidence="2 3">
    <name type="scientific">Platysternon megacephalum</name>
    <name type="common">big-headed turtle</name>
    <dbReference type="NCBI Taxonomy" id="55544"/>
    <lineage>
        <taxon>Eukaryota</taxon>
        <taxon>Metazoa</taxon>
        <taxon>Chordata</taxon>
        <taxon>Craniata</taxon>
        <taxon>Vertebrata</taxon>
        <taxon>Euteleostomi</taxon>
        <taxon>Archelosauria</taxon>
        <taxon>Testudinata</taxon>
        <taxon>Testudines</taxon>
        <taxon>Cryptodira</taxon>
        <taxon>Durocryptodira</taxon>
        <taxon>Testudinoidea</taxon>
        <taxon>Platysternidae</taxon>
        <taxon>Platysternon</taxon>
    </lineage>
</organism>
<reference evidence="2 3" key="1">
    <citation type="submission" date="2019-04" db="EMBL/GenBank/DDBJ databases">
        <title>Draft genome of the big-headed turtle Platysternon megacephalum.</title>
        <authorList>
            <person name="Gong S."/>
        </authorList>
    </citation>
    <scope>NUCLEOTIDE SEQUENCE [LARGE SCALE GENOMIC DNA]</scope>
    <source>
        <strain evidence="2">DO16091913</strain>
        <tissue evidence="2">Muscle</tissue>
    </source>
</reference>
<evidence type="ECO:0000313" key="3">
    <source>
        <dbReference type="Proteomes" id="UP000297703"/>
    </source>
</evidence>
<accession>A0A4D9DZR4</accession>
<dbReference type="EMBL" id="QXTE01000203">
    <property type="protein sequence ID" value="TFK01965.1"/>
    <property type="molecule type" value="Genomic_DNA"/>
</dbReference>
<gene>
    <name evidence="2" type="ORF">DR999_PMT15727</name>
</gene>
<reference evidence="2 3" key="2">
    <citation type="submission" date="2019-04" db="EMBL/GenBank/DDBJ databases">
        <title>The genome sequence of big-headed turtle.</title>
        <authorList>
            <person name="Gong S."/>
        </authorList>
    </citation>
    <scope>NUCLEOTIDE SEQUENCE [LARGE SCALE GENOMIC DNA]</scope>
    <source>
        <strain evidence="2">DO16091913</strain>
        <tissue evidence="2">Muscle</tissue>
    </source>
</reference>
<keyword evidence="3" id="KW-1185">Reference proteome</keyword>
<proteinExistence type="predicted"/>